<evidence type="ECO:0000259" key="2">
    <source>
        <dbReference type="PROSITE" id="PS01148"/>
    </source>
</evidence>
<comment type="caution">
    <text evidence="3">The sequence shown here is derived from an EMBL/GenBank/DDBJ whole genome shotgun (WGS) entry which is preliminary data.</text>
</comment>
<gene>
    <name evidence="3" type="ORF">FIM25_06175</name>
</gene>
<dbReference type="RefSeq" id="WP_139447372.1">
    <property type="nucleotide sequence ID" value="NZ_VDMB01000005.1"/>
</dbReference>
<evidence type="ECO:0000313" key="4">
    <source>
        <dbReference type="Proteomes" id="UP000321899"/>
    </source>
</evidence>
<keyword evidence="4" id="KW-1185">Reference proteome</keyword>
<accession>A0A5Q4VEC8</accession>
<dbReference type="InterPro" id="IPR001455">
    <property type="entry name" value="TusA-like"/>
</dbReference>
<proteinExistence type="inferred from homology"/>
<dbReference type="PROSITE" id="PS01148">
    <property type="entry name" value="UPF0033"/>
    <property type="match status" value="1"/>
</dbReference>
<dbReference type="InterPro" id="IPR036868">
    <property type="entry name" value="TusA-like_sf"/>
</dbReference>
<feature type="domain" description="UPF0033" evidence="2">
    <location>
        <begin position="5"/>
        <end position="29"/>
    </location>
</feature>
<name>A0A5Q4VEC8_9BACT</name>
<evidence type="ECO:0000313" key="3">
    <source>
        <dbReference type="EMBL" id="TYT75286.1"/>
    </source>
</evidence>
<sequence length="73" mass="7878">MTEILDERGLSCPQPVLDTLKALPSVQGGKLSVLVDTEAARENVARAAESKGWQLASVEEKDGEYTLHLVKNA</sequence>
<dbReference type="Gene3D" id="3.30.110.40">
    <property type="entry name" value="TusA-like domain"/>
    <property type="match status" value="1"/>
</dbReference>
<dbReference type="Pfam" id="PF01206">
    <property type="entry name" value="TusA"/>
    <property type="match status" value="1"/>
</dbReference>
<dbReference type="PANTHER" id="PTHR33279:SF6">
    <property type="entry name" value="SULFUR CARRIER PROTEIN YEDF-RELATED"/>
    <property type="match status" value="1"/>
</dbReference>
<organism evidence="3 4">
    <name type="scientific">Desulfobotulus mexicanus</name>
    <dbReference type="NCBI Taxonomy" id="2586642"/>
    <lineage>
        <taxon>Bacteria</taxon>
        <taxon>Pseudomonadati</taxon>
        <taxon>Thermodesulfobacteriota</taxon>
        <taxon>Desulfobacteria</taxon>
        <taxon>Desulfobacterales</taxon>
        <taxon>Desulfobacteraceae</taxon>
        <taxon>Desulfobotulus</taxon>
    </lineage>
</organism>
<dbReference type="EMBL" id="VDMB01000005">
    <property type="protein sequence ID" value="TYT75286.1"/>
    <property type="molecule type" value="Genomic_DNA"/>
</dbReference>
<evidence type="ECO:0000256" key="1">
    <source>
        <dbReference type="ARBA" id="ARBA00008984"/>
    </source>
</evidence>
<dbReference type="CDD" id="cd03421">
    <property type="entry name" value="SirA_like_N"/>
    <property type="match status" value="1"/>
</dbReference>
<dbReference type="Proteomes" id="UP000321899">
    <property type="component" value="Unassembled WGS sequence"/>
</dbReference>
<dbReference type="PANTHER" id="PTHR33279">
    <property type="entry name" value="SULFUR CARRIER PROTEIN YEDF-RELATED"/>
    <property type="match status" value="1"/>
</dbReference>
<dbReference type="OrthoDB" id="9801500at2"/>
<reference evidence="3 4" key="1">
    <citation type="submission" date="2019-06" db="EMBL/GenBank/DDBJ databases">
        <title>Desulfobotulus mexicanus sp. nov., a novel sulfate-reducing bacterium isolated from the sediment of an alkaline crater lake in Mexico.</title>
        <authorList>
            <person name="Hirschler-Rea A."/>
        </authorList>
    </citation>
    <scope>NUCLEOTIDE SEQUENCE [LARGE SCALE GENOMIC DNA]</scope>
    <source>
        <strain evidence="3 4">PAR22N</strain>
    </source>
</reference>
<comment type="similarity">
    <text evidence="1">Belongs to the sulfur carrier protein TusA family.</text>
</comment>
<protein>
    <submittedName>
        <fullName evidence="3">Preprotein translocase subunit TatB</fullName>
    </submittedName>
</protein>
<dbReference type="SUPFAM" id="SSF64307">
    <property type="entry name" value="SirA-like"/>
    <property type="match status" value="1"/>
</dbReference>
<dbReference type="AlphaFoldDB" id="A0A5Q4VEC8"/>